<organism evidence="2 3">
    <name type="scientific">Lacicoccus qingdaonensis</name>
    <dbReference type="NCBI Taxonomy" id="576118"/>
    <lineage>
        <taxon>Bacteria</taxon>
        <taxon>Bacillati</taxon>
        <taxon>Bacillota</taxon>
        <taxon>Bacilli</taxon>
        <taxon>Bacillales</taxon>
        <taxon>Salinicoccaceae</taxon>
        <taxon>Lacicoccus</taxon>
    </lineage>
</organism>
<protein>
    <submittedName>
        <fullName evidence="2">Cxxc_20_cxxc protein</fullName>
    </submittedName>
</protein>
<evidence type="ECO:0000256" key="1">
    <source>
        <dbReference type="SAM" id="Phobius"/>
    </source>
</evidence>
<dbReference type="InterPro" id="IPR026369">
    <property type="entry name" value="CxxC_20_CxxC"/>
</dbReference>
<accession>A0A1G9GM47</accession>
<dbReference type="STRING" id="576118.SAMN05216216_11817"/>
<keyword evidence="1" id="KW-0812">Transmembrane</keyword>
<keyword evidence="3" id="KW-1185">Reference proteome</keyword>
<keyword evidence="1" id="KW-1133">Transmembrane helix</keyword>
<feature type="transmembrane region" description="Helical" evidence="1">
    <location>
        <begin position="69"/>
        <end position="89"/>
    </location>
</feature>
<dbReference type="AlphaFoldDB" id="A0A1G9GM47"/>
<name>A0A1G9GM47_9BACL</name>
<proteinExistence type="predicted"/>
<evidence type="ECO:0000313" key="3">
    <source>
        <dbReference type="Proteomes" id="UP000199008"/>
    </source>
</evidence>
<dbReference type="EMBL" id="FNFY01000018">
    <property type="protein sequence ID" value="SDL01744.1"/>
    <property type="molecule type" value="Genomic_DNA"/>
</dbReference>
<dbReference type="Proteomes" id="UP000199008">
    <property type="component" value="Unassembled WGS sequence"/>
</dbReference>
<feature type="transmembrane region" description="Helical" evidence="1">
    <location>
        <begin position="46"/>
        <end position="63"/>
    </location>
</feature>
<reference evidence="3" key="1">
    <citation type="submission" date="2016-10" db="EMBL/GenBank/DDBJ databases">
        <authorList>
            <person name="Varghese N."/>
            <person name="Submissions S."/>
        </authorList>
    </citation>
    <scope>NUCLEOTIDE SEQUENCE [LARGE SCALE GENOMIC DNA]</scope>
    <source>
        <strain evidence="3">CGMCC 1.8895</strain>
    </source>
</reference>
<dbReference type="OrthoDB" id="2418141at2"/>
<evidence type="ECO:0000313" key="2">
    <source>
        <dbReference type="EMBL" id="SDL01744.1"/>
    </source>
</evidence>
<gene>
    <name evidence="2" type="ORF">SAMN05216216_11817</name>
</gene>
<sequence>MTYCTECQTEWTFKDKAEMYKTLDTSRKCPYCGEIQYVSLKSKRQGSILTFLFIFAMFIPAFFNTHIITHIILALAVLVFVLYLQVALIKLSGKE</sequence>
<dbReference type="RefSeq" id="WP_092987013.1">
    <property type="nucleotide sequence ID" value="NZ_FNFY01000018.1"/>
</dbReference>
<dbReference type="NCBIfam" id="TIGR04104">
    <property type="entry name" value="cxxc_20_cxxc"/>
    <property type="match status" value="1"/>
</dbReference>
<keyword evidence="1" id="KW-0472">Membrane</keyword>